<proteinExistence type="predicted"/>
<dbReference type="AlphaFoldDB" id="A0A0F9LNG3"/>
<sequence length="101" mass="10676">MPQDQSVTLRQINNIIEGGDGTPGGGPVAIQPVLTDIIASINASAGAMRVLTLPTVDLWREPFSVPRTMDIYRLIVAAEAPGGPASQAWLLEQIRDTLAAV</sequence>
<gene>
    <name evidence="1" type="ORF">LCGC14_1176350</name>
</gene>
<comment type="caution">
    <text evidence="1">The sequence shown here is derived from an EMBL/GenBank/DDBJ whole genome shotgun (WGS) entry which is preliminary data.</text>
</comment>
<dbReference type="EMBL" id="LAZR01005858">
    <property type="protein sequence ID" value="KKM96619.1"/>
    <property type="molecule type" value="Genomic_DNA"/>
</dbReference>
<evidence type="ECO:0000313" key="1">
    <source>
        <dbReference type="EMBL" id="KKM96619.1"/>
    </source>
</evidence>
<protein>
    <submittedName>
        <fullName evidence="1">Uncharacterized protein</fullName>
    </submittedName>
</protein>
<accession>A0A0F9LNG3</accession>
<reference evidence="1" key="1">
    <citation type="journal article" date="2015" name="Nature">
        <title>Complex archaea that bridge the gap between prokaryotes and eukaryotes.</title>
        <authorList>
            <person name="Spang A."/>
            <person name="Saw J.H."/>
            <person name="Jorgensen S.L."/>
            <person name="Zaremba-Niedzwiedzka K."/>
            <person name="Martijn J."/>
            <person name="Lind A.E."/>
            <person name="van Eijk R."/>
            <person name="Schleper C."/>
            <person name="Guy L."/>
            <person name="Ettema T.J."/>
        </authorList>
    </citation>
    <scope>NUCLEOTIDE SEQUENCE</scope>
</reference>
<name>A0A0F9LNG3_9ZZZZ</name>
<organism evidence="1">
    <name type="scientific">marine sediment metagenome</name>
    <dbReference type="NCBI Taxonomy" id="412755"/>
    <lineage>
        <taxon>unclassified sequences</taxon>
        <taxon>metagenomes</taxon>
        <taxon>ecological metagenomes</taxon>
    </lineage>
</organism>